<accession>A0A6J4ILS0</accession>
<proteinExistence type="predicted"/>
<organism evidence="2">
    <name type="scientific">uncultured Chloroflexota bacterium</name>
    <dbReference type="NCBI Taxonomy" id="166587"/>
    <lineage>
        <taxon>Bacteria</taxon>
        <taxon>Bacillati</taxon>
        <taxon>Chloroflexota</taxon>
        <taxon>environmental samples</taxon>
    </lineage>
</organism>
<dbReference type="AlphaFoldDB" id="A0A6J4ILS0"/>
<sequence length="81" mass="8259">MSRTPAGEVARPGAPARGQMSLQTLAIIGMSPLRALLSGAPASLVPAPATIGANACVILVFLGIVVTTQPAWKHIEGHDPH</sequence>
<name>A0A6J4ILS0_9CHLR</name>
<keyword evidence="1" id="KW-0812">Transmembrane</keyword>
<gene>
    <name evidence="2" type="ORF">AVDCRST_MAG77-2237</name>
</gene>
<feature type="transmembrane region" description="Helical" evidence="1">
    <location>
        <begin position="49"/>
        <end position="72"/>
    </location>
</feature>
<protein>
    <submittedName>
        <fullName evidence="2">Uncharacterized protein</fullName>
    </submittedName>
</protein>
<reference evidence="2" key="1">
    <citation type="submission" date="2020-02" db="EMBL/GenBank/DDBJ databases">
        <authorList>
            <person name="Meier V. D."/>
        </authorList>
    </citation>
    <scope>NUCLEOTIDE SEQUENCE</scope>
    <source>
        <strain evidence="2">AVDCRST_MAG77</strain>
    </source>
</reference>
<evidence type="ECO:0000313" key="2">
    <source>
        <dbReference type="EMBL" id="CAA9253897.1"/>
    </source>
</evidence>
<keyword evidence="1" id="KW-1133">Transmembrane helix</keyword>
<dbReference type="EMBL" id="CADCTC010000135">
    <property type="protein sequence ID" value="CAA9253897.1"/>
    <property type="molecule type" value="Genomic_DNA"/>
</dbReference>
<keyword evidence="1" id="KW-0472">Membrane</keyword>
<evidence type="ECO:0000256" key="1">
    <source>
        <dbReference type="SAM" id="Phobius"/>
    </source>
</evidence>